<sequence length="182" mass="20398">MSKLNLWFCVLRSFNVIAGAFALVFQLNEWSRRVQISPFVGLKARTSVASVLTLKSELIFPPFLSSRQLNSALKVFDEMPLCDVVTYNLLISGRARCGFPIQALYLYAEMVQEGRRESPSTFSTVFGFCSDAGFYGEGIQVHCRVITLGFGLNLFVGSSLVDLYMHMGHDDVAFKLFNELPE</sequence>
<dbReference type="GO" id="GO:0009451">
    <property type="term" value="P:RNA modification"/>
    <property type="evidence" value="ECO:0007669"/>
    <property type="project" value="InterPro"/>
</dbReference>
<keyword evidence="1" id="KW-0677">Repeat</keyword>
<organism evidence="3 4">
    <name type="scientific">Lithocarpus litseifolius</name>
    <dbReference type="NCBI Taxonomy" id="425828"/>
    <lineage>
        <taxon>Eukaryota</taxon>
        <taxon>Viridiplantae</taxon>
        <taxon>Streptophyta</taxon>
        <taxon>Embryophyta</taxon>
        <taxon>Tracheophyta</taxon>
        <taxon>Spermatophyta</taxon>
        <taxon>Magnoliopsida</taxon>
        <taxon>eudicotyledons</taxon>
        <taxon>Gunneridae</taxon>
        <taxon>Pentapetalae</taxon>
        <taxon>rosids</taxon>
        <taxon>fabids</taxon>
        <taxon>Fagales</taxon>
        <taxon>Fagaceae</taxon>
        <taxon>Lithocarpus</taxon>
    </lineage>
</organism>
<dbReference type="AlphaFoldDB" id="A0AAW2DUW6"/>
<name>A0AAW2DUW6_9ROSI</name>
<dbReference type="PANTHER" id="PTHR47926">
    <property type="entry name" value="PENTATRICOPEPTIDE REPEAT-CONTAINING PROTEIN"/>
    <property type="match status" value="1"/>
</dbReference>
<keyword evidence="4" id="KW-1185">Reference proteome</keyword>
<proteinExistence type="predicted"/>
<dbReference type="InterPro" id="IPR002885">
    <property type="entry name" value="PPR_rpt"/>
</dbReference>
<dbReference type="PROSITE" id="PS51375">
    <property type="entry name" value="PPR"/>
    <property type="match status" value="1"/>
</dbReference>
<dbReference type="Proteomes" id="UP001459277">
    <property type="component" value="Unassembled WGS sequence"/>
</dbReference>
<dbReference type="Pfam" id="PF01535">
    <property type="entry name" value="PPR"/>
    <property type="match status" value="1"/>
</dbReference>
<dbReference type="Gene3D" id="1.25.40.10">
    <property type="entry name" value="Tetratricopeptide repeat domain"/>
    <property type="match status" value="1"/>
</dbReference>
<accession>A0AAW2DUW6</accession>
<dbReference type="EMBL" id="JAZDWU010000002">
    <property type="protein sequence ID" value="KAL0012751.1"/>
    <property type="molecule type" value="Genomic_DNA"/>
</dbReference>
<protein>
    <recommendedName>
        <fullName evidence="5">Pentatricopeptide repeat-containing protein</fullName>
    </recommendedName>
</protein>
<gene>
    <name evidence="3" type="ORF">SO802_007859</name>
</gene>
<feature type="repeat" description="PPR" evidence="2">
    <location>
        <begin position="83"/>
        <end position="117"/>
    </location>
</feature>
<evidence type="ECO:0000256" key="2">
    <source>
        <dbReference type="PROSITE-ProRule" id="PRU00708"/>
    </source>
</evidence>
<evidence type="ECO:0008006" key="5">
    <source>
        <dbReference type="Google" id="ProtNLM"/>
    </source>
</evidence>
<dbReference type="PANTHER" id="PTHR47926:SF429">
    <property type="entry name" value="PPR SUPERFAMILY PROTEIN"/>
    <property type="match status" value="1"/>
</dbReference>
<dbReference type="InterPro" id="IPR046960">
    <property type="entry name" value="PPR_At4g14850-like_plant"/>
</dbReference>
<comment type="caution">
    <text evidence="3">The sequence shown here is derived from an EMBL/GenBank/DDBJ whole genome shotgun (WGS) entry which is preliminary data.</text>
</comment>
<evidence type="ECO:0000256" key="1">
    <source>
        <dbReference type="ARBA" id="ARBA00022737"/>
    </source>
</evidence>
<evidence type="ECO:0000313" key="4">
    <source>
        <dbReference type="Proteomes" id="UP001459277"/>
    </source>
</evidence>
<reference evidence="3 4" key="1">
    <citation type="submission" date="2024-01" db="EMBL/GenBank/DDBJ databases">
        <title>A telomere-to-telomere, gap-free genome of sweet tea (Lithocarpus litseifolius).</title>
        <authorList>
            <person name="Zhou J."/>
        </authorList>
    </citation>
    <scope>NUCLEOTIDE SEQUENCE [LARGE SCALE GENOMIC DNA]</scope>
    <source>
        <strain evidence="3">Zhou-2022a</strain>
        <tissue evidence="3">Leaf</tissue>
    </source>
</reference>
<dbReference type="GO" id="GO:0003723">
    <property type="term" value="F:RNA binding"/>
    <property type="evidence" value="ECO:0007669"/>
    <property type="project" value="InterPro"/>
</dbReference>
<dbReference type="NCBIfam" id="TIGR00756">
    <property type="entry name" value="PPR"/>
    <property type="match status" value="1"/>
</dbReference>
<dbReference type="InterPro" id="IPR011990">
    <property type="entry name" value="TPR-like_helical_dom_sf"/>
</dbReference>
<evidence type="ECO:0000313" key="3">
    <source>
        <dbReference type="EMBL" id="KAL0012751.1"/>
    </source>
</evidence>